<dbReference type="OrthoDB" id="3684942at2"/>
<dbReference type="AlphaFoldDB" id="A0A517SL94"/>
<dbReference type="EMBL" id="CP036271">
    <property type="protein sequence ID" value="QDT56895.1"/>
    <property type="molecule type" value="Genomic_DNA"/>
</dbReference>
<sequence>MFPPLPDELKPVRPTVIIKRVKCPLCKSPDHTTDRSINQGDGSRYLWKTCRGCRGKFAVIIE</sequence>
<proteinExistence type="predicted"/>
<reference evidence="1 2" key="1">
    <citation type="submission" date="2019-02" db="EMBL/GenBank/DDBJ databases">
        <title>Deep-cultivation of Planctomycetes and their phenomic and genomic characterization uncovers novel biology.</title>
        <authorList>
            <person name="Wiegand S."/>
            <person name="Jogler M."/>
            <person name="Boedeker C."/>
            <person name="Pinto D."/>
            <person name="Vollmers J."/>
            <person name="Rivas-Marin E."/>
            <person name="Kohn T."/>
            <person name="Peeters S.H."/>
            <person name="Heuer A."/>
            <person name="Rast P."/>
            <person name="Oberbeckmann S."/>
            <person name="Bunk B."/>
            <person name="Jeske O."/>
            <person name="Meyerdierks A."/>
            <person name="Storesund J.E."/>
            <person name="Kallscheuer N."/>
            <person name="Luecker S."/>
            <person name="Lage O.M."/>
            <person name="Pohl T."/>
            <person name="Merkel B.J."/>
            <person name="Hornburger P."/>
            <person name="Mueller R.-W."/>
            <person name="Bruemmer F."/>
            <person name="Labrenz M."/>
            <person name="Spormann A.M."/>
            <person name="Op den Camp H."/>
            <person name="Overmann J."/>
            <person name="Amann R."/>
            <person name="Jetten M.S.M."/>
            <person name="Mascher T."/>
            <person name="Medema M.H."/>
            <person name="Devos D.P."/>
            <person name="Kaster A.-K."/>
            <person name="Ovreas L."/>
            <person name="Rohde M."/>
            <person name="Galperin M.Y."/>
            <person name="Jogler C."/>
        </authorList>
    </citation>
    <scope>NUCLEOTIDE SEQUENCE [LARGE SCALE GENOMIC DNA]</scope>
    <source>
        <strain evidence="1 2">Pan44</strain>
    </source>
</reference>
<dbReference type="KEGG" id="ccos:Pan44_49570"/>
<dbReference type="Proteomes" id="UP000315700">
    <property type="component" value="Chromosome"/>
</dbReference>
<organism evidence="1 2">
    <name type="scientific">Caulifigura coniformis</name>
    <dbReference type="NCBI Taxonomy" id="2527983"/>
    <lineage>
        <taxon>Bacteria</taxon>
        <taxon>Pseudomonadati</taxon>
        <taxon>Planctomycetota</taxon>
        <taxon>Planctomycetia</taxon>
        <taxon>Planctomycetales</taxon>
        <taxon>Planctomycetaceae</taxon>
        <taxon>Caulifigura</taxon>
    </lineage>
</organism>
<evidence type="ECO:0000313" key="2">
    <source>
        <dbReference type="Proteomes" id="UP000315700"/>
    </source>
</evidence>
<dbReference type="InParanoid" id="A0A517SL94"/>
<gene>
    <name evidence="1" type="ORF">Pan44_49570</name>
</gene>
<accession>A0A517SL94</accession>
<evidence type="ECO:0000313" key="1">
    <source>
        <dbReference type="EMBL" id="QDT56895.1"/>
    </source>
</evidence>
<protein>
    <submittedName>
        <fullName evidence="1">Uncharacterized protein</fullName>
    </submittedName>
</protein>
<dbReference type="RefSeq" id="WP_145034308.1">
    <property type="nucleotide sequence ID" value="NZ_CP036271.1"/>
</dbReference>
<name>A0A517SL94_9PLAN</name>
<keyword evidence="2" id="KW-1185">Reference proteome</keyword>